<sequence>MAINKKVNRIVGFEAANSYVKYRTVDASDVYFNSLWRIPEVGYEAAILGGEDSPNIFGIDGENFYAGTRRKGYMTSSSRDMERYSSDEYRRESLIALAHVANPGEALSVVTAIPGDHYNNKDEVERIITETLRGKTGVVNMEVNAEPLSFGILKVKTLLQPAATVIGVALDEKGNVRKGYESLTTNEKIVIDIGWGTTDIAIMDGMTVIKAVTVEKSMMNAYERIDEKLKRDNPELRSMNYKLFDLEKDLREGDVFEKGGKSYKCADIKAAAFEWVAGEMMTEIANIVKLKDADAAIYTGGGVIPLRSYLKRYTDGVNAMLVDDPQGANARGCYVYGVAMK</sequence>
<organism evidence="1 2">
    <name type="scientific">Paenibacillus jamilae</name>
    <dbReference type="NCBI Taxonomy" id="114136"/>
    <lineage>
        <taxon>Bacteria</taxon>
        <taxon>Bacillati</taxon>
        <taxon>Bacillota</taxon>
        <taxon>Bacilli</taxon>
        <taxon>Bacillales</taxon>
        <taxon>Paenibacillaceae</taxon>
        <taxon>Paenibacillus</taxon>
    </lineage>
</organism>
<evidence type="ECO:0000313" key="2">
    <source>
        <dbReference type="Proteomes" id="UP000074866"/>
    </source>
</evidence>
<comment type="caution">
    <text evidence="1">The sequence shown here is derived from an EMBL/GenBank/DDBJ whole genome shotgun (WGS) entry which is preliminary data.</text>
</comment>
<accession>A0ACC5A0H3</accession>
<gene>
    <name evidence="1" type="ORF">NS115_03635</name>
</gene>
<dbReference type="EMBL" id="LDRX01000015">
    <property type="protein sequence ID" value="KTS84435.1"/>
    <property type="molecule type" value="Genomic_DNA"/>
</dbReference>
<reference evidence="1 2" key="1">
    <citation type="journal article" date="2016" name="Front. Microbiol.">
        <title>Genomic Resource of Rice Seed Associated Bacteria.</title>
        <authorList>
            <person name="Midha S."/>
            <person name="Bansal K."/>
            <person name="Sharma S."/>
            <person name="Kumar N."/>
            <person name="Patil P.P."/>
            <person name="Chaudhry V."/>
            <person name="Patil P.B."/>
        </authorList>
    </citation>
    <scope>NUCLEOTIDE SEQUENCE [LARGE SCALE GENOMIC DNA]</scope>
    <source>
        <strain evidence="1 2">NS115</strain>
    </source>
</reference>
<protein>
    <submittedName>
        <fullName evidence="1">Uncharacterized protein</fullName>
    </submittedName>
</protein>
<proteinExistence type="predicted"/>
<keyword evidence="2" id="KW-1185">Reference proteome</keyword>
<evidence type="ECO:0000313" key="1">
    <source>
        <dbReference type="EMBL" id="KTS84435.1"/>
    </source>
</evidence>
<dbReference type="Proteomes" id="UP000074866">
    <property type="component" value="Unassembled WGS sequence"/>
</dbReference>
<name>A0ACC5A0H3_9BACL</name>